<sequence length="521" mass="57507">MSLLQVDSLTFHFDCEKPLFENISYSFVPGKVTALVGRNGIGKTTFARLLAGQLKPLSGSVLCKGRLAFYSQPSELLQQNTTIAGFLGLYDKLVALDRVLAGEGSTADFDTLGDHWNLRETLTADLQALQLPSNPLAPCSQLSGGELSKLALWQGFHAGADILVLDEPTNHLDRRARTWLLQQLQAFDGTVVLVSHDRELLRSAATILELSTLGLTVYGGNYDHYKSSKEAELQAVERQLHTVRQQRRLAEKNRQKSHEKAQQRAAQGNRIRRSKGQPKILLDAKKESAESAVSSRKKSENQQLAKLDVKAQALKSRHEQLKDQRLTIGNASYSTSRLINIIDLVLPFGTHKPMTLFVDAGDKVAVDGDNGAGKSTLLKVLQGELLPVSGTLDSKVNYFYVDQNFDPLNNEQTVLTFFLTQCEQFTAQLARTALATIGLRGDSVHKTIEHLSDGQRMKLLLLAASQQADTVLLLDEPDNYLDLESKVILAEALHQYRGAFLVVSHDKDFVAQAGVNKTIQI</sequence>
<evidence type="ECO:0000256" key="3">
    <source>
        <dbReference type="ARBA" id="ARBA00022840"/>
    </source>
</evidence>
<dbReference type="SMART" id="SM00382">
    <property type="entry name" value="AAA"/>
    <property type="match status" value="2"/>
</dbReference>
<evidence type="ECO:0000313" key="6">
    <source>
        <dbReference type="EMBL" id="TQV78905.1"/>
    </source>
</evidence>
<dbReference type="FunFam" id="3.40.50.300:FF:000011">
    <property type="entry name" value="Putative ABC transporter ATP-binding component"/>
    <property type="match status" value="1"/>
</dbReference>
<gene>
    <name evidence="6" type="ORF">FKG94_12880</name>
</gene>
<dbReference type="InterPro" id="IPR003593">
    <property type="entry name" value="AAA+_ATPase"/>
</dbReference>
<dbReference type="InterPro" id="IPR027417">
    <property type="entry name" value="P-loop_NTPase"/>
</dbReference>
<organism evidence="6 7">
    <name type="scientific">Exilibacterium tricleocarpae</name>
    <dbReference type="NCBI Taxonomy" id="2591008"/>
    <lineage>
        <taxon>Bacteria</taxon>
        <taxon>Pseudomonadati</taxon>
        <taxon>Pseudomonadota</taxon>
        <taxon>Gammaproteobacteria</taxon>
        <taxon>Cellvibrionales</taxon>
        <taxon>Cellvibrionaceae</taxon>
        <taxon>Exilibacterium</taxon>
    </lineage>
</organism>
<protein>
    <submittedName>
        <fullName evidence="6">ABC-F family ATP-binding cassette domain-containing protein</fullName>
    </submittedName>
</protein>
<accession>A0A545TNV6</accession>
<comment type="caution">
    <text evidence="6">The sequence shown here is derived from an EMBL/GenBank/DDBJ whole genome shotgun (WGS) entry which is preliminary data.</text>
</comment>
<dbReference type="OrthoDB" id="9808609at2"/>
<dbReference type="RefSeq" id="WP_142904740.1">
    <property type="nucleotide sequence ID" value="NZ_ML660093.1"/>
</dbReference>
<feature type="compositionally biased region" description="Basic and acidic residues" evidence="4">
    <location>
        <begin position="248"/>
        <end position="262"/>
    </location>
</feature>
<evidence type="ECO:0000256" key="2">
    <source>
        <dbReference type="ARBA" id="ARBA00022741"/>
    </source>
</evidence>
<reference evidence="6 7" key="1">
    <citation type="submission" date="2019-06" db="EMBL/GenBank/DDBJ databases">
        <title>Whole genome sequence for Cellvibrionaceae sp. R142.</title>
        <authorList>
            <person name="Wang G."/>
        </authorList>
    </citation>
    <scope>NUCLEOTIDE SEQUENCE [LARGE SCALE GENOMIC DNA]</scope>
    <source>
        <strain evidence="6 7">R142</strain>
    </source>
</reference>
<dbReference type="Gene3D" id="3.40.50.300">
    <property type="entry name" value="P-loop containing nucleotide triphosphate hydrolases"/>
    <property type="match status" value="2"/>
</dbReference>
<dbReference type="Pfam" id="PF00005">
    <property type="entry name" value="ABC_tran"/>
    <property type="match status" value="2"/>
</dbReference>
<keyword evidence="7" id="KW-1185">Reference proteome</keyword>
<evidence type="ECO:0000259" key="5">
    <source>
        <dbReference type="PROSITE" id="PS50893"/>
    </source>
</evidence>
<keyword evidence="3 6" id="KW-0067">ATP-binding</keyword>
<dbReference type="PANTHER" id="PTHR19211:SF6">
    <property type="entry name" value="BLL7188 PROTEIN"/>
    <property type="match status" value="1"/>
</dbReference>
<dbReference type="PANTHER" id="PTHR19211">
    <property type="entry name" value="ATP-BINDING TRANSPORT PROTEIN-RELATED"/>
    <property type="match status" value="1"/>
</dbReference>
<dbReference type="GO" id="GO:0005524">
    <property type="term" value="F:ATP binding"/>
    <property type="evidence" value="ECO:0007669"/>
    <property type="project" value="UniProtKB-KW"/>
</dbReference>
<dbReference type="PROSITE" id="PS50893">
    <property type="entry name" value="ABC_TRANSPORTER_2"/>
    <property type="match status" value="2"/>
</dbReference>
<evidence type="ECO:0000313" key="7">
    <source>
        <dbReference type="Proteomes" id="UP000319732"/>
    </source>
</evidence>
<keyword evidence="2" id="KW-0547">Nucleotide-binding</keyword>
<evidence type="ECO:0000256" key="1">
    <source>
        <dbReference type="ARBA" id="ARBA00022737"/>
    </source>
</evidence>
<keyword evidence="1" id="KW-0677">Repeat</keyword>
<dbReference type="InterPro" id="IPR050611">
    <property type="entry name" value="ABCF"/>
</dbReference>
<dbReference type="AlphaFoldDB" id="A0A545TNV6"/>
<name>A0A545TNV6_9GAMM</name>
<dbReference type="Proteomes" id="UP000319732">
    <property type="component" value="Unassembled WGS sequence"/>
</dbReference>
<feature type="region of interest" description="Disordered" evidence="4">
    <location>
        <begin position="248"/>
        <end position="304"/>
    </location>
</feature>
<dbReference type="EMBL" id="VHSG01000012">
    <property type="protein sequence ID" value="TQV78905.1"/>
    <property type="molecule type" value="Genomic_DNA"/>
</dbReference>
<dbReference type="GO" id="GO:0016887">
    <property type="term" value="F:ATP hydrolysis activity"/>
    <property type="evidence" value="ECO:0007669"/>
    <property type="project" value="InterPro"/>
</dbReference>
<feature type="domain" description="ABC transporter" evidence="5">
    <location>
        <begin position="4"/>
        <end position="238"/>
    </location>
</feature>
<dbReference type="CDD" id="cd03221">
    <property type="entry name" value="ABCF_EF-3"/>
    <property type="match status" value="1"/>
</dbReference>
<proteinExistence type="predicted"/>
<feature type="domain" description="ABC transporter" evidence="5">
    <location>
        <begin position="336"/>
        <end position="521"/>
    </location>
</feature>
<dbReference type="SUPFAM" id="SSF52540">
    <property type="entry name" value="P-loop containing nucleoside triphosphate hydrolases"/>
    <property type="match status" value="2"/>
</dbReference>
<evidence type="ECO:0000256" key="4">
    <source>
        <dbReference type="SAM" id="MobiDB-lite"/>
    </source>
</evidence>
<dbReference type="InterPro" id="IPR003439">
    <property type="entry name" value="ABC_transporter-like_ATP-bd"/>
</dbReference>